<protein>
    <submittedName>
        <fullName evidence="2">Uncharacterized protein</fullName>
    </submittedName>
</protein>
<dbReference type="OMA" id="FFAYQQG"/>
<dbReference type="OrthoDB" id="5232608at2759"/>
<dbReference type="VEuPathDB" id="FungiDB:F503_02870"/>
<dbReference type="EMBL" id="KE148154">
    <property type="protein sequence ID" value="EPE06041.1"/>
    <property type="molecule type" value="Genomic_DNA"/>
</dbReference>
<keyword evidence="3" id="KW-1185">Reference proteome</keyword>
<keyword evidence="1" id="KW-1133">Transmembrane helix</keyword>
<feature type="transmembrane region" description="Helical" evidence="1">
    <location>
        <begin position="6"/>
        <end position="23"/>
    </location>
</feature>
<accession>S3C2Q1</accession>
<reference evidence="2 3" key="1">
    <citation type="journal article" date="2013" name="BMC Genomics">
        <title>The genome and transcriptome of the pine saprophyte Ophiostoma piceae, and a comparison with the bark beetle-associated pine pathogen Grosmannia clavigera.</title>
        <authorList>
            <person name="Haridas S."/>
            <person name="Wang Y."/>
            <person name="Lim L."/>
            <person name="Massoumi Alamouti S."/>
            <person name="Jackman S."/>
            <person name="Docking R."/>
            <person name="Robertson G."/>
            <person name="Birol I."/>
            <person name="Bohlmann J."/>
            <person name="Breuil C."/>
        </authorList>
    </citation>
    <scope>NUCLEOTIDE SEQUENCE [LARGE SCALE GENOMIC DNA]</scope>
    <source>
        <strain evidence="2 3">UAMH 11346</strain>
    </source>
</reference>
<dbReference type="HOGENOM" id="CLU_163539_0_0_1"/>
<evidence type="ECO:0000256" key="1">
    <source>
        <dbReference type="SAM" id="Phobius"/>
    </source>
</evidence>
<keyword evidence="1" id="KW-0812">Transmembrane</keyword>
<dbReference type="AlphaFoldDB" id="S3C2Q1"/>
<evidence type="ECO:0000313" key="3">
    <source>
        <dbReference type="Proteomes" id="UP000016923"/>
    </source>
</evidence>
<sequence>MAISTLLYFIITLVLGVGAFLAYEQGYANPLIEKIGDGKLKRDRVYFFKAKAKAEQKALELKGEKAGEDFVNSQLDGSKQAGDVQDGIGAIGGLKKNI</sequence>
<gene>
    <name evidence="2" type="ORF">F503_02870</name>
</gene>
<proteinExistence type="predicted"/>
<keyword evidence="1" id="KW-0472">Membrane</keyword>
<organism evidence="2 3">
    <name type="scientific">Ophiostoma piceae (strain UAMH 11346)</name>
    <name type="common">Sap stain fungus</name>
    <dbReference type="NCBI Taxonomy" id="1262450"/>
    <lineage>
        <taxon>Eukaryota</taxon>
        <taxon>Fungi</taxon>
        <taxon>Dikarya</taxon>
        <taxon>Ascomycota</taxon>
        <taxon>Pezizomycotina</taxon>
        <taxon>Sordariomycetes</taxon>
        <taxon>Sordariomycetidae</taxon>
        <taxon>Ophiostomatales</taxon>
        <taxon>Ophiostomataceae</taxon>
        <taxon>Ophiostoma</taxon>
    </lineage>
</organism>
<evidence type="ECO:0000313" key="2">
    <source>
        <dbReference type="EMBL" id="EPE06041.1"/>
    </source>
</evidence>
<dbReference type="eggNOG" id="ENOG502SX2P">
    <property type="taxonomic scope" value="Eukaryota"/>
</dbReference>
<name>S3C2Q1_OPHP1</name>
<dbReference type="Proteomes" id="UP000016923">
    <property type="component" value="Unassembled WGS sequence"/>
</dbReference>